<accession>A0ABR2QVM9</accession>
<comment type="caution">
    <text evidence="10">The sequence shown here is derived from an EMBL/GenBank/DDBJ whole genome shotgun (WGS) entry which is preliminary data.</text>
</comment>
<dbReference type="SUPFAM" id="SSF56112">
    <property type="entry name" value="Protein kinase-like (PK-like)"/>
    <property type="match status" value="1"/>
</dbReference>
<dbReference type="InterPro" id="IPR008271">
    <property type="entry name" value="Ser/Thr_kinase_AS"/>
</dbReference>
<evidence type="ECO:0000256" key="5">
    <source>
        <dbReference type="ARBA" id="ARBA00022989"/>
    </source>
</evidence>
<evidence type="ECO:0000313" key="10">
    <source>
        <dbReference type="EMBL" id="KAK9004755.1"/>
    </source>
</evidence>
<evidence type="ECO:0000256" key="6">
    <source>
        <dbReference type="ARBA" id="ARBA00023136"/>
    </source>
</evidence>
<keyword evidence="2" id="KW-0808">Transferase</keyword>
<dbReference type="SMART" id="SM00220">
    <property type="entry name" value="S_TKc"/>
    <property type="match status" value="1"/>
</dbReference>
<evidence type="ECO:0000256" key="8">
    <source>
        <dbReference type="SAM" id="SignalP"/>
    </source>
</evidence>
<dbReference type="InterPro" id="IPR025287">
    <property type="entry name" value="WAK_GUB"/>
</dbReference>
<evidence type="ECO:0000256" key="7">
    <source>
        <dbReference type="ARBA" id="ARBA00023180"/>
    </source>
</evidence>
<evidence type="ECO:0000256" key="1">
    <source>
        <dbReference type="ARBA" id="ARBA00004479"/>
    </source>
</evidence>
<dbReference type="InterPro" id="IPR045874">
    <property type="entry name" value="LRK10/LRL21-25-like"/>
</dbReference>
<dbReference type="Proteomes" id="UP001396334">
    <property type="component" value="Unassembled WGS sequence"/>
</dbReference>
<keyword evidence="2" id="KW-0723">Serine/threonine-protein kinase</keyword>
<keyword evidence="11" id="KW-1185">Reference proteome</keyword>
<dbReference type="PANTHER" id="PTHR27009">
    <property type="entry name" value="RUST RESISTANCE KINASE LR10-RELATED"/>
    <property type="match status" value="1"/>
</dbReference>
<dbReference type="PROSITE" id="PS50011">
    <property type="entry name" value="PROTEIN_KINASE_DOM"/>
    <property type="match status" value="1"/>
</dbReference>
<keyword evidence="4 8" id="KW-0732">Signal</keyword>
<dbReference type="Gene3D" id="1.10.510.10">
    <property type="entry name" value="Transferase(Phosphotransferase) domain 1"/>
    <property type="match status" value="1"/>
</dbReference>
<proteinExistence type="predicted"/>
<feature type="signal peptide" evidence="8">
    <location>
        <begin position="1"/>
        <end position="27"/>
    </location>
</feature>
<gene>
    <name evidence="10" type="ORF">V6N11_042212</name>
</gene>
<dbReference type="EMBL" id="JBBPBN010000030">
    <property type="protein sequence ID" value="KAK9004755.1"/>
    <property type="molecule type" value="Genomic_DNA"/>
</dbReference>
<dbReference type="PROSITE" id="PS00108">
    <property type="entry name" value="PROTEIN_KINASE_ST"/>
    <property type="match status" value="1"/>
</dbReference>
<organism evidence="10 11">
    <name type="scientific">Hibiscus sabdariffa</name>
    <name type="common">roselle</name>
    <dbReference type="NCBI Taxonomy" id="183260"/>
    <lineage>
        <taxon>Eukaryota</taxon>
        <taxon>Viridiplantae</taxon>
        <taxon>Streptophyta</taxon>
        <taxon>Embryophyta</taxon>
        <taxon>Tracheophyta</taxon>
        <taxon>Spermatophyta</taxon>
        <taxon>Magnoliopsida</taxon>
        <taxon>eudicotyledons</taxon>
        <taxon>Gunneridae</taxon>
        <taxon>Pentapetalae</taxon>
        <taxon>rosids</taxon>
        <taxon>malvids</taxon>
        <taxon>Malvales</taxon>
        <taxon>Malvaceae</taxon>
        <taxon>Malvoideae</taxon>
        <taxon>Hibiscus</taxon>
    </lineage>
</organism>
<comment type="subcellular location">
    <subcellularLocation>
        <location evidence="1">Membrane</location>
        <topology evidence="1">Single-pass type I membrane protein</topology>
    </subcellularLocation>
</comment>
<keyword evidence="2" id="KW-0418">Kinase</keyword>
<keyword evidence="7" id="KW-0325">Glycoprotein</keyword>
<name>A0ABR2QVM9_9ROSI</name>
<dbReference type="InterPro" id="IPR011009">
    <property type="entry name" value="Kinase-like_dom_sf"/>
</dbReference>
<evidence type="ECO:0000259" key="9">
    <source>
        <dbReference type="PROSITE" id="PS50011"/>
    </source>
</evidence>
<dbReference type="Pfam" id="PF00069">
    <property type="entry name" value="Pkinase"/>
    <property type="match status" value="1"/>
</dbReference>
<dbReference type="InterPro" id="IPR000719">
    <property type="entry name" value="Prot_kinase_dom"/>
</dbReference>
<dbReference type="Pfam" id="PF13947">
    <property type="entry name" value="GUB_WAK_bind"/>
    <property type="match status" value="1"/>
</dbReference>
<sequence>MNLKAQLVLIGLLALIALLAFPNPCIARRANKDCGSSQCGNLTIRFPFRLKSQPRNCGDPRLELDCENDSNRTVLVIEQGRFYVQNISYSDHTIRFIDPSLATPDNCSPPLGSFPLYSSSCRAYNFDPTRWGFMYIVNCTIPMESMVYVDASRCTTTNTSSSSHQLPSNFYFLNGRTSPGHFNESCTIVARVPTNLRNISGLATSVIYEDLSKGFEISWIYYNMGCDEDLEFSFPYMLSSLRYGLEIYLESFIHYLFKGPHLASDTVNTPKGGILIPRTLLGIFCLIALVTYKWRRRHLSADNAIEEYLRSQNNLMPIREDHHVNVAKLVGFCVEGSKQALVYDFMPNGSLDKLIFTGENTITLSWQKMYEIAIGVARGIEYLHRGCSMQILHFDIKPHNILLDDNFVPKVSDFGLAKLYSVDDSIVSLTAARGTLGYIAPELVYKNIGGVSYKADVYSFGMLLLEMVGKRKNLNKFAEHSSQTYLPSWMYDRLDRGEDMETGDAMLTSVEKATVRKMTIAAFWCIQMKPADRPSMSKVLEMLETDVEFLEMPPKPYQLLLLESSSNTEDYVTDISIDDPSEPLLIQ</sequence>
<evidence type="ECO:0000256" key="2">
    <source>
        <dbReference type="ARBA" id="ARBA00022527"/>
    </source>
</evidence>
<reference evidence="10 11" key="1">
    <citation type="journal article" date="2024" name="G3 (Bethesda)">
        <title>Genome assembly of Hibiscus sabdariffa L. provides insights into metabolisms of medicinal natural products.</title>
        <authorList>
            <person name="Kim T."/>
        </authorList>
    </citation>
    <scope>NUCLEOTIDE SEQUENCE [LARGE SCALE GENOMIC DNA]</scope>
    <source>
        <strain evidence="10">TK-2024</strain>
        <tissue evidence="10">Old leaves</tissue>
    </source>
</reference>
<keyword evidence="5" id="KW-1133">Transmembrane helix</keyword>
<feature type="domain" description="Protein kinase" evidence="9">
    <location>
        <begin position="232"/>
        <end position="550"/>
    </location>
</feature>
<keyword evidence="3" id="KW-0812">Transmembrane</keyword>
<evidence type="ECO:0000256" key="3">
    <source>
        <dbReference type="ARBA" id="ARBA00022692"/>
    </source>
</evidence>
<dbReference type="Gene3D" id="3.30.200.20">
    <property type="entry name" value="Phosphorylase Kinase, domain 1"/>
    <property type="match status" value="1"/>
</dbReference>
<evidence type="ECO:0000313" key="11">
    <source>
        <dbReference type="Proteomes" id="UP001396334"/>
    </source>
</evidence>
<keyword evidence="6" id="KW-0472">Membrane</keyword>
<protein>
    <recommendedName>
        <fullName evidence="9">Protein kinase domain-containing protein</fullName>
    </recommendedName>
</protein>
<evidence type="ECO:0000256" key="4">
    <source>
        <dbReference type="ARBA" id="ARBA00022729"/>
    </source>
</evidence>
<feature type="chain" id="PRO_5047089743" description="Protein kinase domain-containing protein" evidence="8">
    <location>
        <begin position="28"/>
        <end position="587"/>
    </location>
</feature>